<dbReference type="RefSeq" id="WP_131412501.1">
    <property type="nucleotide sequence ID" value="NZ_SJOP01000021.1"/>
</dbReference>
<reference evidence="1 2" key="1">
    <citation type="submission" date="2019-02" db="EMBL/GenBank/DDBJ databases">
        <title>The draft genome of Kosakonia quasisacchari strain WCHKQ120001.</title>
        <authorList>
            <person name="Wang C."/>
            <person name="Feng Y."/>
            <person name="Zong Z."/>
        </authorList>
    </citation>
    <scope>NUCLEOTIDE SEQUENCE [LARGE SCALE GENOMIC DNA]</scope>
    <source>
        <strain evidence="1 2">WCHKQ120001</strain>
    </source>
</reference>
<organism evidence="1 2">
    <name type="scientific">Kosakonia quasisacchari</name>
    <dbReference type="NCBI Taxonomy" id="2529380"/>
    <lineage>
        <taxon>Bacteria</taxon>
        <taxon>Pseudomonadati</taxon>
        <taxon>Pseudomonadota</taxon>
        <taxon>Gammaproteobacteria</taxon>
        <taxon>Enterobacterales</taxon>
        <taxon>Enterobacteriaceae</taxon>
        <taxon>Kosakonia</taxon>
    </lineage>
</organism>
<proteinExistence type="predicted"/>
<protein>
    <submittedName>
        <fullName evidence="1">Uncharacterized protein</fullName>
    </submittedName>
</protein>
<comment type="caution">
    <text evidence="1">The sequence shown here is derived from an EMBL/GenBank/DDBJ whole genome shotgun (WGS) entry which is preliminary data.</text>
</comment>
<accession>A0A4R0GUW6</accession>
<evidence type="ECO:0000313" key="2">
    <source>
        <dbReference type="Proteomes" id="UP000291793"/>
    </source>
</evidence>
<dbReference type="Proteomes" id="UP000291793">
    <property type="component" value="Unassembled WGS sequence"/>
</dbReference>
<dbReference type="EMBL" id="SJOP01000021">
    <property type="protein sequence ID" value="TCC00878.1"/>
    <property type="molecule type" value="Genomic_DNA"/>
</dbReference>
<evidence type="ECO:0000313" key="1">
    <source>
        <dbReference type="EMBL" id="TCC00878.1"/>
    </source>
</evidence>
<name>A0A4R0GUW6_9ENTR</name>
<keyword evidence="2" id="KW-1185">Reference proteome</keyword>
<sequence length="76" mass="8856">MADNPRCAGEVEPGENTLYVFFPTDWREERNLFHLTAKQTVTAFCEKRTYFNEGNKKAPDRRLSKKRLAFTDIGNN</sequence>
<dbReference type="AlphaFoldDB" id="A0A4R0GUW6"/>
<gene>
    <name evidence="1" type="ORF">E0L21_19800</name>
</gene>